<evidence type="ECO:0000256" key="6">
    <source>
        <dbReference type="HAMAP-Rule" id="MF_01894"/>
    </source>
</evidence>
<dbReference type="GO" id="GO:0007059">
    <property type="term" value="P:chromosome segregation"/>
    <property type="evidence" value="ECO:0007669"/>
    <property type="project" value="UniProtKB-UniRule"/>
</dbReference>
<dbReference type="Gene3D" id="3.30.70.1620">
    <property type="match status" value="1"/>
</dbReference>
<dbReference type="SMART" id="SM00968">
    <property type="entry name" value="SMC_hinge"/>
    <property type="match status" value="1"/>
</dbReference>
<dbReference type="InterPro" id="IPR010935">
    <property type="entry name" value="SMC_hinge"/>
</dbReference>
<comment type="subcellular location">
    <subcellularLocation>
        <location evidence="6">Cytoplasm</location>
    </subcellularLocation>
</comment>
<comment type="subunit">
    <text evidence="6">Homodimer.</text>
</comment>
<evidence type="ECO:0000256" key="2">
    <source>
        <dbReference type="ARBA" id="ARBA00022741"/>
    </source>
</evidence>
<dbReference type="SUPFAM" id="SSF75553">
    <property type="entry name" value="Smc hinge domain"/>
    <property type="match status" value="1"/>
</dbReference>
<name>A0A1T4ZRP0_9FIRM</name>
<dbReference type="SUPFAM" id="SSF52540">
    <property type="entry name" value="P-loop containing nucleoside triphosphate hydrolases"/>
    <property type="match status" value="1"/>
</dbReference>
<dbReference type="OrthoDB" id="9808768at2"/>
<dbReference type="GO" id="GO:0005524">
    <property type="term" value="F:ATP binding"/>
    <property type="evidence" value="ECO:0007669"/>
    <property type="project" value="UniProtKB-UniRule"/>
</dbReference>
<dbReference type="PANTHER" id="PTHR43977">
    <property type="entry name" value="STRUCTURAL MAINTENANCE OF CHROMOSOMES PROTEIN 3"/>
    <property type="match status" value="1"/>
</dbReference>
<dbReference type="Proteomes" id="UP000243406">
    <property type="component" value="Unassembled WGS sequence"/>
</dbReference>
<dbReference type="HAMAP" id="MF_01894">
    <property type="entry name" value="Smc_prok"/>
    <property type="match status" value="1"/>
</dbReference>
<proteinExistence type="inferred from homology"/>
<evidence type="ECO:0000256" key="1">
    <source>
        <dbReference type="ARBA" id="ARBA00022490"/>
    </source>
</evidence>
<feature type="coiled-coil region" evidence="6">
    <location>
        <begin position="339"/>
        <end position="436"/>
    </location>
</feature>
<keyword evidence="3 6" id="KW-0067">ATP-binding</keyword>
<dbReference type="Pfam" id="PF02463">
    <property type="entry name" value="SMC_N"/>
    <property type="match status" value="1"/>
</dbReference>
<evidence type="ECO:0000259" key="7">
    <source>
        <dbReference type="SMART" id="SM00968"/>
    </source>
</evidence>
<dbReference type="GO" id="GO:0007062">
    <property type="term" value="P:sister chromatid cohesion"/>
    <property type="evidence" value="ECO:0007669"/>
    <property type="project" value="InterPro"/>
</dbReference>
<dbReference type="InterPro" id="IPR036277">
    <property type="entry name" value="SMC_hinge_sf"/>
</dbReference>
<dbReference type="AlphaFoldDB" id="A0A1T4ZRP0"/>
<comment type="domain">
    <text evidence="6">Contains large globular domains required for ATP hydrolysis at each terminus and a third globular domain forming a flexible hinge near the middle of the molecule. These domains are separated by coiled-coil structures.</text>
</comment>
<accession>A0A1T4ZRP0</accession>
<feature type="coiled-coil region" evidence="6">
    <location>
        <begin position="692"/>
        <end position="719"/>
    </location>
</feature>
<dbReference type="Pfam" id="PF06470">
    <property type="entry name" value="SMC_hinge"/>
    <property type="match status" value="1"/>
</dbReference>
<reference evidence="9" key="1">
    <citation type="submission" date="2017-02" db="EMBL/GenBank/DDBJ databases">
        <authorList>
            <person name="Varghese N."/>
            <person name="Submissions S."/>
        </authorList>
    </citation>
    <scope>NUCLEOTIDE SEQUENCE [LARGE SCALE GENOMIC DNA]</scope>
    <source>
        <strain evidence="9">ATCC 35199</strain>
    </source>
</reference>
<dbReference type="GO" id="GO:0003677">
    <property type="term" value="F:DNA binding"/>
    <property type="evidence" value="ECO:0007669"/>
    <property type="project" value="UniProtKB-UniRule"/>
</dbReference>
<gene>
    <name evidence="6" type="primary">smc</name>
    <name evidence="8" type="ORF">SAMN02745120_0289</name>
</gene>
<sequence>MYLKKMEIKGFKSFPDKTEILFPHGLISVVGPNGSGKSNILDAIRWVLGEQSMKSLRGDKLEDVIFSGTEKRKEMNYCEVSLLIDNQDKMIDIDYSEISIKRKAFKSGESQFFLNNKQCRLKDIKELLLDTGIGREGYSIISQGKIDEIVNGNSNQRRKILEEAAGITKFRYKKEESEKKLDVANENLERIHDVYKEVEKQILPLEIQKTKAEKYLLLKEELLASDVNRLLSSYFSMDSDVEKINSLILETDENNAKLSEQLVSEETELNELENKLKELEQDKQILSNENTELERKMNEYVRNKDVDSQKIINLDENLEKSYSQKEKIIFEINSNKVNLDSIQKTHEDLLKQKKILEDSHSNKREKYETLEIELKKYDEEIENNRNKILELMNEQSRLISRNEILSENINDLEKKMSSWQNDHQNILNQIEEVQKSIIENETKIKLTVNQIEKLDEEKSLLSLRITENTNKIEALKSKNNKNNIDISECSSKVGLLKKMEADNEGLSKGVKEVILNRNLNGICGAVANLITVKPGYEKALEAALGSQMQNIIIKTSNDAKKCIEFLKEKKLGRVTFLPIDSISGKVLSYSDEGILALDAIKYKDEYKDIAAYLLGRTVIVEDIDKALEISKKYKNSFRIVTKDGDIFNAGGSITGGSIFTSNSIFTRRKQISELEEMLKGLELKRCDIELEIKELIGVNEDLLLELSNKEKEYKNISDVKMDLLQNHKTHVIQMEHLESKSKNSISDSDLISKSLVDAKITYNREKNEVEEYEKTINRLKLLTNDLINKKNSISKVFSDEDSELRSLDMENVRLNELLNSKQRELDSFNSLIEKNSKLLNDLESEIAFNEKLKKQMIDDNASLDEEVNKLSEQIVIVKDKIYVCSNQEDTVKKALAQKREDYRNLEKDLISLQAKISKLDSDKAKIDFQKNSIIEKIRDDYSMELDDAIKLLDETIDTSKTKIDNLKKSIQDLGNINVDAIEQYNVIKERYDFYKEQKEDLEDSIKQINQIIISLEQNMVVEFEKSFCEINSKFDEVFKILFGGGSGKLILTDESNMLASDIDINVQPPGKKVKSISVLSGGEKALSAIAILFSILMRKPVPFCVLDEIDAPLDDANIIRFITLLNILSKQTQFITITHRRGTMEASEYIYGVTMQDKGVSKIISLKLEEAKEYIEN</sequence>
<feature type="coiled-coil region" evidence="6">
    <location>
        <begin position="248"/>
        <end position="303"/>
    </location>
</feature>
<dbReference type="EMBL" id="FUYN01000001">
    <property type="protein sequence ID" value="SKB25348.1"/>
    <property type="molecule type" value="Genomic_DNA"/>
</dbReference>
<dbReference type="GO" id="GO:0005737">
    <property type="term" value="C:cytoplasm"/>
    <property type="evidence" value="ECO:0007669"/>
    <property type="project" value="UniProtKB-SubCell"/>
</dbReference>
<dbReference type="InterPro" id="IPR011890">
    <property type="entry name" value="SMC_prok"/>
</dbReference>
<evidence type="ECO:0000256" key="5">
    <source>
        <dbReference type="ARBA" id="ARBA00023125"/>
    </source>
</evidence>
<dbReference type="NCBIfam" id="TIGR02168">
    <property type="entry name" value="SMC_prok_B"/>
    <property type="match status" value="1"/>
</dbReference>
<dbReference type="InterPro" id="IPR003395">
    <property type="entry name" value="RecF/RecN/SMC_N"/>
</dbReference>
<dbReference type="CDD" id="cd03278">
    <property type="entry name" value="ABC_SMC_barmotin"/>
    <property type="match status" value="1"/>
</dbReference>
<feature type="domain" description="SMC hinge" evidence="7">
    <location>
        <begin position="520"/>
        <end position="630"/>
    </location>
</feature>
<organism evidence="8 9">
    <name type="scientific">Acetoanaerobium noterae</name>
    <dbReference type="NCBI Taxonomy" id="745369"/>
    <lineage>
        <taxon>Bacteria</taxon>
        <taxon>Bacillati</taxon>
        <taxon>Bacillota</taxon>
        <taxon>Clostridia</taxon>
        <taxon>Peptostreptococcales</taxon>
        <taxon>Filifactoraceae</taxon>
        <taxon>Acetoanaerobium</taxon>
    </lineage>
</organism>
<dbReference type="GO" id="GO:0005694">
    <property type="term" value="C:chromosome"/>
    <property type="evidence" value="ECO:0007669"/>
    <property type="project" value="InterPro"/>
</dbReference>
<dbReference type="GO" id="GO:0006260">
    <property type="term" value="P:DNA replication"/>
    <property type="evidence" value="ECO:0007669"/>
    <property type="project" value="UniProtKB-UniRule"/>
</dbReference>
<keyword evidence="9" id="KW-1185">Reference proteome</keyword>
<dbReference type="RefSeq" id="WP_079588279.1">
    <property type="nucleotide sequence ID" value="NZ_FUYN01000001.1"/>
</dbReference>
<feature type="coiled-coil region" evidence="6">
    <location>
        <begin position="755"/>
        <end position="922"/>
    </location>
</feature>
<evidence type="ECO:0000256" key="3">
    <source>
        <dbReference type="ARBA" id="ARBA00022840"/>
    </source>
</evidence>
<dbReference type="GO" id="GO:0030261">
    <property type="term" value="P:chromosome condensation"/>
    <property type="evidence" value="ECO:0007669"/>
    <property type="project" value="InterPro"/>
</dbReference>
<evidence type="ECO:0000256" key="4">
    <source>
        <dbReference type="ARBA" id="ARBA00023054"/>
    </source>
</evidence>
<feature type="binding site" evidence="6">
    <location>
        <begin position="32"/>
        <end position="39"/>
    </location>
    <ligand>
        <name>ATP</name>
        <dbReference type="ChEBI" id="CHEBI:30616"/>
    </ligand>
</feature>
<comment type="similarity">
    <text evidence="6">Belongs to the SMC family.</text>
</comment>
<keyword evidence="4 6" id="KW-0175">Coiled coil</keyword>
<dbReference type="InterPro" id="IPR027417">
    <property type="entry name" value="P-loop_NTPase"/>
</dbReference>
<keyword evidence="1 6" id="KW-0963">Cytoplasm</keyword>
<dbReference type="InterPro" id="IPR024704">
    <property type="entry name" value="SMC"/>
</dbReference>
<protein>
    <recommendedName>
        <fullName evidence="6">Chromosome partition protein Smc</fullName>
    </recommendedName>
</protein>
<comment type="function">
    <text evidence="6">Required for chromosome condensation and partitioning.</text>
</comment>
<evidence type="ECO:0000313" key="9">
    <source>
        <dbReference type="Proteomes" id="UP000243406"/>
    </source>
</evidence>
<dbReference type="Gene3D" id="1.20.1060.20">
    <property type="match status" value="1"/>
</dbReference>
<keyword evidence="2 6" id="KW-0547">Nucleotide-binding</keyword>
<dbReference type="PIRSF" id="PIRSF005719">
    <property type="entry name" value="SMC"/>
    <property type="match status" value="1"/>
</dbReference>
<dbReference type="Gene3D" id="3.40.50.300">
    <property type="entry name" value="P-loop containing nucleotide triphosphate hydrolases"/>
    <property type="match status" value="2"/>
</dbReference>
<keyword evidence="5 6" id="KW-0238">DNA-binding</keyword>
<feature type="coiled-coil region" evidence="6">
    <location>
        <begin position="174"/>
        <end position="201"/>
    </location>
</feature>
<dbReference type="GO" id="GO:0016887">
    <property type="term" value="F:ATP hydrolysis activity"/>
    <property type="evidence" value="ECO:0007669"/>
    <property type="project" value="InterPro"/>
</dbReference>
<evidence type="ECO:0000313" key="8">
    <source>
        <dbReference type="EMBL" id="SKB25348.1"/>
    </source>
</evidence>
<feature type="coiled-coil region" evidence="6">
    <location>
        <begin position="949"/>
        <end position="1018"/>
    </location>
</feature>